<evidence type="ECO:0000313" key="4">
    <source>
        <dbReference type="Proteomes" id="UP001500582"/>
    </source>
</evidence>
<sequence>MKTFGKTLAVAIVAVAFNAAANAQSVPASKVPAPVKATFMKTYPTVTKVKWEMEKGNYEAGFVSQKQETSAVFTADGKMLESEVEIKTAALPAPVLAYVKDNYKGKSIKEAAKITKTGGEVNYEAEVAGKDLLFDSTGKFIEVAKD</sequence>
<dbReference type="InterPro" id="IPR021533">
    <property type="entry name" value="PepSY-like"/>
</dbReference>
<evidence type="ECO:0000313" key="3">
    <source>
        <dbReference type="EMBL" id="GAA4308494.1"/>
    </source>
</evidence>
<keyword evidence="1" id="KW-0732">Signal</keyword>
<feature type="signal peptide" evidence="1">
    <location>
        <begin position="1"/>
        <end position="23"/>
    </location>
</feature>
<proteinExistence type="predicted"/>
<dbReference type="Gene3D" id="3.10.450.360">
    <property type="match status" value="1"/>
</dbReference>
<evidence type="ECO:0000259" key="2">
    <source>
        <dbReference type="Pfam" id="PF11396"/>
    </source>
</evidence>
<organism evidence="3 4">
    <name type="scientific">Mucilaginibacter gynuensis</name>
    <dbReference type="NCBI Taxonomy" id="1302236"/>
    <lineage>
        <taxon>Bacteria</taxon>
        <taxon>Pseudomonadati</taxon>
        <taxon>Bacteroidota</taxon>
        <taxon>Sphingobacteriia</taxon>
        <taxon>Sphingobacteriales</taxon>
        <taxon>Sphingobacteriaceae</taxon>
        <taxon>Mucilaginibacter</taxon>
    </lineage>
</organism>
<name>A0ABP8FPR5_9SPHI</name>
<gene>
    <name evidence="3" type="ORF">GCM10023149_02430</name>
</gene>
<dbReference type="EMBL" id="BAABFT010000001">
    <property type="protein sequence ID" value="GAA4308494.1"/>
    <property type="molecule type" value="Genomic_DNA"/>
</dbReference>
<comment type="caution">
    <text evidence="3">The sequence shown here is derived from an EMBL/GenBank/DDBJ whole genome shotgun (WGS) entry which is preliminary data.</text>
</comment>
<feature type="domain" description="Putative beta-lactamase-inhibitor-like PepSY-like" evidence="2">
    <location>
        <begin position="58"/>
        <end position="141"/>
    </location>
</feature>
<dbReference type="Pfam" id="PF11396">
    <property type="entry name" value="PepSY_like"/>
    <property type="match status" value="1"/>
</dbReference>
<evidence type="ECO:0000256" key="1">
    <source>
        <dbReference type="SAM" id="SignalP"/>
    </source>
</evidence>
<keyword evidence="4" id="KW-1185">Reference proteome</keyword>
<dbReference type="Proteomes" id="UP001500582">
    <property type="component" value="Unassembled WGS sequence"/>
</dbReference>
<accession>A0ABP8FPR5</accession>
<dbReference type="RefSeq" id="WP_345209152.1">
    <property type="nucleotide sequence ID" value="NZ_BAABFT010000001.1"/>
</dbReference>
<feature type="chain" id="PRO_5045358015" description="Putative beta-lactamase-inhibitor-like PepSY-like domain-containing protein" evidence="1">
    <location>
        <begin position="24"/>
        <end position="146"/>
    </location>
</feature>
<dbReference type="SUPFAM" id="SSF160574">
    <property type="entry name" value="BT0923-like"/>
    <property type="match status" value="1"/>
</dbReference>
<protein>
    <recommendedName>
        <fullName evidence="2">Putative beta-lactamase-inhibitor-like PepSY-like domain-containing protein</fullName>
    </recommendedName>
</protein>
<reference evidence="4" key="1">
    <citation type="journal article" date="2019" name="Int. J. Syst. Evol. Microbiol.">
        <title>The Global Catalogue of Microorganisms (GCM) 10K type strain sequencing project: providing services to taxonomists for standard genome sequencing and annotation.</title>
        <authorList>
            <consortium name="The Broad Institute Genomics Platform"/>
            <consortium name="The Broad Institute Genome Sequencing Center for Infectious Disease"/>
            <person name="Wu L."/>
            <person name="Ma J."/>
        </authorList>
    </citation>
    <scope>NUCLEOTIDE SEQUENCE [LARGE SCALE GENOMIC DNA]</scope>
    <source>
        <strain evidence="4">JCM 17705</strain>
    </source>
</reference>